<keyword evidence="3" id="KW-0934">Plastid</keyword>
<evidence type="ECO:0000256" key="4">
    <source>
        <dbReference type="SAM" id="MobiDB-lite"/>
    </source>
</evidence>
<evidence type="ECO:0000313" key="6">
    <source>
        <dbReference type="Proteomes" id="UP000660262"/>
    </source>
</evidence>
<dbReference type="Proteomes" id="UP000660262">
    <property type="component" value="Unassembled WGS sequence"/>
</dbReference>
<dbReference type="Gene3D" id="1.10.3460.10">
    <property type="entry name" value="Chlorophyll a/b binding protein domain"/>
    <property type="match status" value="1"/>
</dbReference>
<keyword evidence="6" id="KW-1185">Reference proteome</keyword>
<keyword evidence="2" id="KW-0150">Chloroplast</keyword>
<organism evidence="5 6">
    <name type="scientific">Pycnococcus provasolii</name>
    <dbReference type="NCBI Taxonomy" id="41880"/>
    <lineage>
        <taxon>Eukaryota</taxon>
        <taxon>Viridiplantae</taxon>
        <taxon>Chlorophyta</taxon>
        <taxon>Pseudoscourfieldiophyceae</taxon>
        <taxon>Pseudoscourfieldiales</taxon>
        <taxon>Pycnococcaceae</taxon>
        <taxon>Pycnococcus</taxon>
    </lineage>
</organism>
<proteinExistence type="predicted"/>
<comment type="subcellular location">
    <subcellularLocation>
        <location evidence="1">Plastid</location>
        <location evidence="1">Chloroplast</location>
    </subcellularLocation>
</comment>
<accession>A0A830HF44</accession>
<evidence type="ECO:0000256" key="2">
    <source>
        <dbReference type="ARBA" id="ARBA00022528"/>
    </source>
</evidence>
<dbReference type="OrthoDB" id="498150at2759"/>
<sequence length="223" mass="24132">MLSLNRAIKTNKKAMANARTNVRARRVARCTPTQKEESAATAVAETTTPAEEGPAFVQPSANDDAQISRGRGLVDPGDGSVVYGAPLGDYNPFQNVGAVFSLKSAEAINGRMAQMGIVYALWREILNNESVFQQCYNLRDVGIRTLWLPKQGLFDAVAVFILVFAGSIAPALRGKTPNGLTEPGEKTFFFRPEAEMLNSRVAMVSIAGLMAVENMLGHGILQW</sequence>
<protein>
    <submittedName>
        <fullName evidence="5">Uncharacterized protein</fullName>
    </submittedName>
</protein>
<gene>
    <name evidence="5" type="ORF">PPROV_000387500</name>
</gene>
<feature type="compositionally biased region" description="Low complexity" evidence="4">
    <location>
        <begin position="39"/>
        <end position="52"/>
    </location>
</feature>
<evidence type="ECO:0000256" key="3">
    <source>
        <dbReference type="ARBA" id="ARBA00022640"/>
    </source>
</evidence>
<dbReference type="EMBL" id="BNJQ01000009">
    <property type="protein sequence ID" value="GHP05123.1"/>
    <property type="molecule type" value="Genomic_DNA"/>
</dbReference>
<comment type="caution">
    <text evidence="5">The sequence shown here is derived from an EMBL/GenBank/DDBJ whole genome shotgun (WGS) entry which is preliminary data.</text>
</comment>
<feature type="region of interest" description="Disordered" evidence="4">
    <location>
        <begin position="32"/>
        <end position="62"/>
    </location>
</feature>
<reference evidence="5" key="1">
    <citation type="submission" date="2020-10" db="EMBL/GenBank/DDBJ databases">
        <title>Unveiling of a novel bifunctional photoreceptor, Dualchrome1, isolated from a cosmopolitan green alga.</title>
        <authorList>
            <person name="Suzuki S."/>
            <person name="Kawachi M."/>
        </authorList>
    </citation>
    <scope>NUCLEOTIDE SEQUENCE</scope>
    <source>
        <strain evidence="5">NIES 2893</strain>
    </source>
</reference>
<dbReference type="GO" id="GO:0009507">
    <property type="term" value="C:chloroplast"/>
    <property type="evidence" value="ECO:0007669"/>
    <property type="project" value="UniProtKB-SubCell"/>
</dbReference>
<dbReference type="Pfam" id="PF00504">
    <property type="entry name" value="Chloroa_b-bind"/>
    <property type="match status" value="1"/>
</dbReference>
<evidence type="ECO:0000256" key="1">
    <source>
        <dbReference type="ARBA" id="ARBA00004229"/>
    </source>
</evidence>
<dbReference type="AlphaFoldDB" id="A0A830HF44"/>
<evidence type="ECO:0000313" key="5">
    <source>
        <dbReference type="EMBL" id="GHP05123.1"/>
    </source>
</evidence>
<name>A0A830HF44_9CHLO</name>
<dbReference type="InterPro" id="IPR022796">
    <property type="entry name" value="Chloroa_b-bind"/>
</dbReference>
<dbReference type="SUPFAM" id="SSF103511">
    <property type="entry name" value="Chlorophyll a-b binding protein"/>
    <property type="match status" value="1"/>
</dbReference>